<comment type="caution">
    <text evidence="2">The sequence shown here is derived from an EMBL/GenBank/DDBJ whole genome shotgun (WGS) entry which is preliminary data.</text>
</comment>
<keyword evidence="3" id="KW-1185">Reference proteome</keyword>
<sequence length="156" mass="17216">MTTGQFDQQGLRAIRVLAEAVRRERVPGVVEFRLLTGFLEKAIDDSSDEELDLASAAFDALDVEFRRRIADRALVLADQERGDRPTIDRSPPPPRRAKAATGFLTALNHHRAAKGESPPRSVARSRLLADVAGDGEPAERKPAFDGPPPKWWAPEK</sequence>
<dbReference type="Proteomes" id="UP000584642">
    <property type="component" value="Unassembled WGS sequence"/>
</dbReference>
<name>A0ABX2TL73_9PROT</name>
<evidence type="ECO:0000256" key="1">
    <source>
        <dbReference type="SAM" id="MobiDB-lite"/>
    </source>
</evidence>
<accession>A0ABX2TL73</accession>
<evidence type="ECO:0000313" key="2">
    <source>
        <dbReference type="EMBL" id="NYZ23838.1"/>
    </source>
</evidence>
<feature type="region of interest" description="Disordered" evidence="1">
    <location>
        <begin position="77"/>
        <end position="98"/>
    </location>
</feature>
<organism evidence="2 3">
    <name type="scientific">Azospirillum oleiclasticum</name>
    <dbReference type="NCBI Taxonomy" id="2735135"/>
    <lineage>
        <taxon>Bacteria</taxon>
        <taxon>Pseudomonadati</taxon>
        <taxon>Pseudomonadota</taxon>
        <taxon>Alphaproteobacteria</taxon>
        <taxon>Rhodospirillales</taxon>
        <taxon>Azospirillaceae</taxon>
        <taxon>Azospirillum</taxon>
    </lineage>
</organism>
<gene>
    <name evidence="2" type="ORF">HND93_29405</name>
</gene>
<feature type="compositionally biased region" description="Basic and acidic residues" evidence="1">
    <location>
        <begin position="78"/>
        <end position="87"/>
    </location>
</feature>
<dbReference type="EMBL" id="JABFDB010000032">
    <property type="protein sequence ID" value="NYZ23838.1"/>
    <property type="molecule type" value="Genomic_DNA"/>
</dbReference>
<feature type="compositionally biased region" description="Pro residues" evidence="1">
    <location>
        <begin position="145"/>
        <end position="156"/>
    </location>
</feature>
<protein>
    <submittedName>
        <fullName evidence="2">Uncharacterized protein</fullName>
    </submittedName>
</protein>
<evidence type="ECO:0000313" key="3">
    <source>
        <dbReference type="Proteomes" id="UP000584642"/>
    </source>
</evidence>
<proteinExistence type="predicted"/>
<feature type="region of interest" description="Disordered" evidence="1">
    <location>
        <begin position="110"/>
        <end position="156"/>
    </location>
</feature>
<reference evidence="2 3" key="1">
    <citation type="submission" date="2020-05" db="EMBL/GenBank/DDBJ databases">
        <title>Azospirillum oleiclasticum sp. nov, a nitrogen-fixing and heavy crude oil-emulsifying bacterium isolated from the crude oil of Yumen Oilfield.</title>
        <authorList>
            <person name="Wu D."/>
            <person name="Cai M."/>
            <person name="Zhang X."/>
        </authorList>
    </citation>
    <scope>NUCLEOTIDE SEQUENCE [LARGE SCALE GENOMIC DNA]</scope>
    <source>
        <strain evidence="2 3">ROY-1-1-2</strain>
    </source>
</reference>
<dbReference type="RefSeq" id="WP_180285619.1">
    <property type="nucleotide sequence ID" value="NZ_JABFDB010000032.1"/>
</dbReference>